<dbReference type="Gene3D" id="2.60.420.10">
    <property type="entry name" value="Maltose phosphorylase, domain 3"/>
    <property type="match status" value="1"/>
</dbReference>
<feature type="region of interest" description="Disordered" evidence="1">
    <location>
        <begin position="219"/>
        <end position="239"/>
    </location>
</feature>
<evidence type="ECO:0000259" key="3">
    <source>
        <dbReference type="Pfam" id="PF17389"/>
    </source>
</evidence>
<evidence type="ECO:0008006" key="7">
    <source>
        <dbReference type="Google" id="ProtNLM"/>
    </source>
</evidence>
<dbReference type="SUPFAM" id="SSF48208">
    <property type="entry name" value="Six-hairpin glycosidases"/>
    <property type="match status" value="1"/>
</dbReference>
<proteinExistence type="predicted"/>
<evidence type="ECO:0000259" key="4">
    <source>
        <dbReference type="Pfam" id="PF17390"/>
    </source>
</evidence>
<gene>
    <name evidence="5" type="ORF">VKT23_000533</name>
</gene>
<dbReference type="Gene3D" id="1.50.10.10">
    <property type="match status" value="1"/>
</dbReference>
<dbReference type="InterPro" id="IPR012341">
    <property type="entry name" value="6hp_glycosidase-like_sf"/>
</dbReference>
<accession>A0ABR1K4L2</accession>
<name>A0ABR1K4L2_9AGAR</name>
<keyword evidence="2" id="KW-0732">Signal</keyword>
<sequence>MITPFILPFFLSSVWGLAPPGPWDEFNFAPASRVVTPQSIFAVVGTVDGADELVSGQDGQATLTGDGSYVVLDFGKEVGGRLSLTVNEASSDSALSLSFTESSQFINPKLSDDSCHSTATLDGDGVQSLPIPLPEGLFTQTIGEQRGGFKYLTIVSNNDSPVTISNVSLEITFMPQMDDLRAYTGYFSAQDPDFHDPDFLTKLWYAGGYTVQTNTLDPHQARQQPCPQPQGWANNATGGPVEGTILVDGAKRDRNVWPGDMGISTFTEVVTTADLESSKNSLLVMFSTQDPETGALQYSGPPINARGSDTYIAWSLVGTHTVWFYTGDLDFVQDVWANHTKALAFLQSQIDDTGLMDVPLEFANDWGRDGGQSHNSAANVMLYQALFTAADLATQLGDDELAAAYAANASAVKSAINSLLWDDEAGMFKDNETTTLHPQDGNSLAILFNVTENDDQIQSISEGLTQFWTDIGPLSPELNDTIIPFVGGFELQAHFIAGQGERALDLLHREWGYMLYTNLSVQSTLLEGFTANGSLGYRSAAGYDFDHSYTSHAHGWSTGPTFALTAHVAGIQLTSALGATWSVAPVLSGLSAAEGGFETSLGWFGVKWSIDNSEFSITIDTPAGTNGTATIPGEGTITVDGQETSQFVDGPVMLTGGSHTIVRKMNA</sequence>
<evidence type="ECO:0000313" key="5">
    <source>
        <dbReference type="EMBL" id="KAK7472419.1"/>
    </source>
</evidence>
<feature type="signal peptide" evidence="2">
    <location>
        <begin position="1"/>
        <end position="16"/>
    </location>
</feature>
<dbReference type="Proteomes" id="UP001498398">
    <property type="component" value="Unassembled WGS sequence"/>
</dbReference>
<organism evidence="5 6">
    <name type="scientific">Marasmiellus scandens</name>
    <dbReference type="NCBI Taxonomy" id="2682957"/>
    <lineage>
        <taxon>Eukaryota</taxon>
        <taxon>Fungi</taxon>
        <taxon>Dikarya</taxon>
        <taxon>Basidiomycota</taxon>
        <taxon>Agaricomycotina</taxon>
        <taxon>Agaricomycetes</taxon>
        <taxon>Agaricomycetidae</taxon>
        <taxon>Agaricales</taxon>
        <taxon>Marasmiineae</taxon>
        <taxon>Omphalotaceae</taxon>
        <taxon>Marasmiellus</taxon>
    </lineage>
</organism>
<protein>
    <recommendedName>
        <fullName evidence="7">Glycoside hydrolase family 78 protein</fullName>
    </recommendedName>
</protein>
<reference evidence="5 6" key="1">
    <citation type="submission" date="2024-01" db="EMBL/GenBank/DDBJ databases">
        <title>A draft genome for the cacao thread blight pathogen Marasmiellus scandens.</title>
        <authorList>
            <person name="Baruah I.K."/>
            <person name="Leung J."/>
            <person name="Bukari Y."/>
            <person name="Amoako-Attah I."/>
            <person name="Meinhardt L.W."/>
            <person name="Bailey B.A."/>
            <person name="Cohen S.P."/>
        </authorList>
    </citation>
    <scope>NUCLEOTIDE SEQUENCE [LARGE SCALE GENOMIC DNA]</scope>
    <source>
        <strain evidence="5 6">GH-19</strain>
    </source>
</reference>
<feature type="domain" description="Alpha-L-rhamnosidase six-hairpin glycosidase" evidence="3">
    <location>
        <begin position="245"/>
        <end position="465"/>
    </location>
</feature>
<dbReference type="Pfam" id="PF17389">
    <property type="entry name" value="Bac_rhamnosid6H"/>
    <property type="match status" value="1"/>
</dbReference>
<evidence type="ECO:0000313" key="6">
    <source>
        <dbReference type="Proteomes" id="UP001498398"/>
    </source>
</evidence>
<feature type="domain" description="Alpha-L-rhamnosidase C-terminal" evidence="4">
    <location>
        <begin position="580"/>
        <end position="642"/>
    </location>
</feature>
<dbReference type="InterPro" id="IPR035398">
    <property type="entry name" value="Bac_rhamnosid_C"/>
</dbReference>
<feature type="compositionally biased region" description="Polar residues" evidence="1">
    <location>
        <begin position="219"/>
        <end position="237"/>
    </location>
</feature>
<feature type="chain" id="PRO_5046576755" description="Glycoside hydrolase family 78 protein" evidence="2">
    <location>
        <begin position="17"/>
        <end position="667"/>
    </location>
</feature>
<keyword evidence="6" id="KW-1185">Reference proteome</keyword>
<dbReference type="InterPro" id="IPR035396">
    <property type="entry name" value="Bac_rhamnosid6H"/>
</dbReference>
<dbReference type="PANTHER" id="PTHR34987:SF6">
    <property type="entry name" value="ALPHA-L-RHAMNOSIDASE SIX-HAIRPIN GLYCOSIDASE DOMAIN-CONTAINING PROTEIN"/>
    <property type="match status" value="1"/>
</dbReference>
<comment type="caution">
    <text evidence="5">The sequence shown here is derived from an EMBL/GenBank/DDBJ whole genome shotgun (WGS) entry which is preliminary data.</text>
</comment>
<dbReference type="InterPro" id="IPR008928">
    <property type="entry name" value="6-hairpin_glycosidase_sf"/>
</dbReference>
<evidence type="ECO:0000256" key="1">
    <source>
        <dbReference type="SAM" id="MobiDB-lite"/>
    </source>
</evidence>
<dbReference type="EMBL" id="JBANRG010000001">
    <property type="protein sequence ID" value="KAK7472419.1"/>
    <property type="molecule type" value="Genomic_DNA"/>
</dbReference>
<dbReference type="Pfam" id="PF17390">
    <property type="entry name" value="Bac_rhamnosid_C"/>
    <property type="match status" value="1"/>
</dbReference>
<evidence type="ECO:0000256" key="2">
    <source>
        <dbReference type="SAM" id="SignalP"/>
    </source>
</evidence>
<dbReference type="PANTHER" id="PTHR34987">
    <property type="entry name" value="C, PUTATIVE (AFU_ORTHOLOGUE AFUA_3G02880)-RELATED"/>
    <property type="match status" value="1"/>
</dbReference>